<keyword evidence="4" id="KW-1185">Reference proteome</keyword>
<dbReference type="Gene3D" id="3.10.450.50">
    <property type="match status" value="2"/>
</dbReference>
<dbReference type="EMBL" id="CP071090">
    <property type="protein sequence ID" value="QSQ21247.1"/>
    <property type="molecule type" value="Genomic_DNA"/>
</dbReference>
<evidence type="ECO:0000313" key="4">
    <source>
        <dbReference type="Proteomes" id="UP000662747"/>
    </source>
</evidence>
<feature type="region of interest" description="Disordered" evidence="1">
    <location>
        <begin position="138"/>
        <end position="182"/>
    </location>
</feature>
<evidence type="ECO:0000256" key="1">
    <source>
        <dbReference type="SAM" id="MobiDB-lite"/>
    </source>
</evidence>
<gene>
    <name evidence="3" type="ORF">JY651_39635</name>
</gene>
<evidence type="ECO:0000256" key="2">
    <source>
        <dbReference type="SAM" id="SignalP"/>
    </source>
</evidence>
<evidence type="ECO:0000313" key="3">
    <source>
        <dbReference type="EMBL" id="QSQ21247.1"/>
    </source>
</evidence>
<sequence>MKQQLAGAVVLVSLVTTACTGPAASGQAPSSEAAATVKAPLSPAEARESLRAANVALAEAMAKKGSAEGIASSAAADAVLLLDGAYTLRGADAIRTKLSAEPLERDGVLSAEPIIWDISADGRMGYAVGQILLDSTGGAPGASAPAGPAGGAAPGASGAQGSAASAPAPGAPAAPPKLKPGKRYQRSLTVWTRTPDGPWQLAAGVLGKARGPLAVPPTFSIASTVTPPVTAPSAPSDVLAEAFAADSAFSDQSVREGMGIAFVTWAAPDAVIPGGPSGLFGHAAIQENYGPITHEQVDLRWEPKLGGAASSGDMAYTVGRAVSVSKGPDGKPETHYVKYLSVWRRQPDGQWRYVADSGNGNPGPEGP</sequence>
<feature type="chain" id="PRO_5047270484" description="DUF4440 domain-containing protein" evidence="2">
    <location>
        <begin position="19"/>
        <end position="367"/>
    </location>
</feature>
<feature type="compositionally biased region" description="Pro residues" evidence="1">
    <location>
        <begin position="169"/>
        <end position="178"/>
    </location>
</feature>
<dbReference type="PROSITE" id="PS51257">
    <property type="entry name" value="PROKAR_LIPOPROTEIN"/>
    <property type="match status" value="1"/>
</dbReference>
<protein>
    <recommendedName>
        <fullName evidence="5">DUF4440 domain-containing protein</fullName>
    </recommendedName>
</protein>
<organism evidence="3 4">
    <name type="scientific">Pyxidicoccus parkwayensis</name>
    <dbReference type="NCBI Taxonomy" id="2813578"/>
    <lineage>
        <taxon>Bacteria</taxon>
        <taxon>Pseudomonadati</taxon>
        <taxon>Myxococcota</taxon>
        <taxon>Myxococcia</taxon>
        <taxon>Myxococcales</taxon>
        <taxon>Cystobacterineae</taxon>
        <taxon>Myxococcaceae</taxon>
        <taxon>Pyxidicoccus</taxon>
    </lineage>
</organism>
<accession>A0ABX7NUV4</accession>
<keyword evidence="2" id="KW-0732">Signal</keyword>
<name>A0ABX7NUV4_9BACT</name>
<dbReference type="InterPro" id="IPR032710">
    <property type="entry name" value="NTF2-like_dom_sf"/>
</dbReference>
<dbReference type="SUPFAM" id="SSF54427">
    <property type="entry name" value="NTF2-like"/>
    <property type="match status" value="1"/>
</dbReference>
<feature type="signal peptide" evidence="2">
    <location>
        <begin position="1"/>
        <end position="18"/>
    </location>
</feature>
<dbReference type="RefSeq" id="WP_206722826.1">
    <property type="nucleotide sequence ID" value="NZ_CP071090.1"/>
</dbReference>
<evidence type="ECO:0008006" key="5">
    <source>
        <dbReference type="Google" id="ProtNLM"/>
    </source>
</evidence>
<proteinExistence type="predicted"/>
<feature type="compositionally biased region" description="Low complexity" evidence="1">
    <location>
        <begin position="154"/>
        <end position="168"/>
    </location>
</feature>
<reference evidence="3 4" key="1">
    <citation type="submission" date="2021-02" db="EMBL/GenBank/DDBJ databases">
        <title>De Novo genome assembly of isolated myxobacteria.</title>
        <authorList>
            <person name="Stevens D.C."/>
        </authorList>
    </citation>
    <scope>NUCLEOTIDE SEQUENCE [LARGE SCALE GENOMIC DNA]</scope>
    <source>
        <strain evidence="4">SCPEA02</strain>
    </source>
</reference>
<dbReference type="Proteomes" id="UP000662747">
    <property type="component" value="Chromosome"/>
</dbReference>